<dbReference type="Pfam" id="PF14898">
    <property type="entry name" value="DUF4491"/>
    <property type="match status" value="1"/>
</dbReference>
<protein>
    <submittedName>
        <fullName evidence="1">Uncharacterized protein</fullName>
    </submittedName>
</protein>
<name>A0A1S8L1E0_9CLOT</name>
<gene>
    <name evidence="1" type="ORF">CROST_001200</name>
</gene>
<accession>A0A1S8L1E0</accession>
<evidence type="ECO:0000313" key="1">
    <source>
        <dbReference type="EMBL" id="URZ09449.1"/>
    </source>
</evidence>
<dbReference type="EMBL" id="CP096983">
    <property type="protein sequence ID" value="URZ09449.1"/>
    <property type="molecule type" value="Genomic_DNA"/>
</dbReference>
<keyword evidence="2" id="KW-1185">Reference proteome</keyword>
<dbReference type="AlphaFoldDB" id="A0A1S8L1E0"/>
<proteinExistence type="predicted"/>
<dbReference type="InterPro" id="IPR027890">
    <property type="entry name" value="DUF4491"/>
</dbReference>
<organism evidence="1 2">
    <name type="scientific">Clostridium felsineum</name>
    <dbReference type="NCBI Taxonomy" id="36839"/>
    <lineage>
        <taxon>Bacteria</taxon>
        <taxon>Bacillati</taxon>
        <taxon>Bacillota</taxon>
        <taxon>Clostridia</taxon>
        <taxon>Eubacteriales</taxon>
        <taxon>Clostridiaceae</taxon>
        <taxon>Clostridium</taxon>
    </lineage>
</organism>
<reference evidence="1 2" key="1">
    <citation type="submission" date="2022-04" db="EMBL/GenBank/DDBJ databases">
        <title>Genome sequence of C. roseum typestrain.</title>
        <authorList>
            <person name="Poehlein A."/>
            <person name="Schoch T."/>
            <person name="Duerre P."/>
            <person name="Daniel R."/>
        </authorList>
    </citation>
    <scope>NUCLEOTIDE SEQUENCE [LARGE SCALE GENOMIC DNA]</scope>
    <source>
        <strain evidence="1 2">DSM 7320</strain>
    </source>
</reference>
<evidence type="ECO:0000313" key="2">
    <source>
        <dbReference type="Proteomes" id="UP000190951"/>
    </source>
</evidence>
<dbReference type="RefSeq" id="WP_077833561.1">
    <property type="nucleotide sequence ID" value="NZ_CP096983.1"/>
</dbReference>
<sequence>MNFEGIIIAAISFIIIGLFHPIVIKMEYYFTKRVWPLFLVLGVIFIGISLVQKQTIVATIMGVIGATCLWSIKEIFEQEKRVEKGWFPSNSKRK</sequence>
<dbReference type="Proteomes" id="UP000190951">
    <property type="component" value="Chromosome"/>
</dbReference>
<dbReference type="STRING" id="84029.CROST_32910"/>
<dbReference type="KEGG" id="crw:CROST_001200"/>